<accession>A0A059ZW31</accession>
<sequence>MSAGAPLHRLAMALRRGDAQMAAAAGMTGATFTLYRELLLSNLEAGLAACYPQCKRLLGSDWPVLVHDFLAEGSLPSPAFHECPEAFLRHLLAREGRQPPWLAALAHWEWEELALSLAPSVPTPPARRVFRSWQDRPLLNPTHSLRAYAYAVHRVEERTGPPVAETVYVLRYRDGEGFVRHRELDLAEARLLSALSEGAGTVAAAVARAFPDSPLDDGLRARIANLFRSLVDAEALLGFREDESR</sequence>
<evidence type="ECO:0000313" key="3">
    <source>
        <dbReference type="EMBL" id="AIA54176.1"/>
    </source>
</evidence>
<dbReference type="RefSeq" id="WP_004870273.1">
    <property type="nucleotide sequence ID" value="NZ_CP005986.1"/>
</dbReference>
<evidence type="ECO:0000259" key="1">
    <source>
        <dbReference type="Pfam" id="PF09836"/>
    </source>
</evidence>
<dbReference type="Gene3D" id="3.90.930.50">
    <property type="match status" value="1"/>
</dbReference>
<dbReference type="InterPro" id="IPR044922">
    <property type="entry name" value="DUF2063_N_sf"/>
</dbReference>
<name>A0A059ZW31_ACICK</name>
<dbReference type="Pfam" id="PF09836">
    <property type="entry name" value="DUF2063"/>
    <property type="match status" value="1"/>
</dbReference>
<feature type="domain" description="NGO1945-like C-terminal" evidence="2">
    <location>
        <begin position="140"/>
        <end position="230"/>
    </location>
</feature>
<protein>
    <submittedName>
        <fullName evidence="3">Uncharacterized protein</fullName>
    </submittedName>
</protein>
<dbReference type="Pfam" id="PF22106">
    <property type="entry name" value="NGO1945_C"/>
    <property type="match status" value="1"/>
</dbReference>
<proteinExistence type="predicted"/>
<dbReference type="Proteomes" id="UP000005522">
    <property type="component" value="Chromosome"/>
</dbReference>
<dbReference type="EMBL" id="CP005986">
    <property type="protein sequence ID" value="AIA54176.1"/>
    <property type="molecule type" value="Genomic_DNA"/>
</dbReference>
<reference evidence="3 4" key="1">
    <citation type="journal article" date="2009" name="J. Bacteriol.">
        <title>Draft genome sequence of the extremely acidophilic bacterium Acidithiobacillus caldus ATCC 51756 reveals metabolic versatility in the genus Acidithiobacillus.</title>
        <authorList>
            <person name="Valdes J."/>
            <person name="Quatrini R."/>
            <person name="Hallberg K."/>
            <person name="Dopson M."/>
            <person name="Valenzuela P.D."/>
            <person name="Holmes D.S."/>
        </authorList>
    </citation>
    <scope>NUCLEOTIDE SEQUENCE [LARGE SCALE GENOMIC DNA]</scope>
    <source>
        <strain evidence="4">ATCC 51756 / DSM 8584 / KU</strain>
    </source>
</reference>
<dbReference type="GeneID" id="92930304"/>
<dbReference type="InterPro" id="IPR018640">
    <property type="entry name" value="DUF2063"/>
</dbReference>
<evidence type="ECO:0000259" key="2">
    <source>
        <dbReference type="Pfam" id="PF22106"/>
    </source>
</evidence>
<dbReference type="InterPro" id="IPR054098">
    <property type="entry name" value="NGO1945-like_C"/>
</dbReference>
<gene>
    <name evidence="3" type="ORF">Acaty_c0286</name>
</gene>
<dbReference type="KEGG" id="acz:Acaty_c0286"/>
<dbReference type="HOGENOM" id="CLU_1131689_0_0_6"/>
<feature type="domain" description="Putative DNA-binding" evidence="1">
    <location>
        <begin position="9"/>
        <end position="91"/>
    </location>
</feature>
<evidence type="ECO:0000313" key="4">
    <source>
        <dbReference type="Proteomes" id="UP000005522"/>
    </source>
</evidence>
<dbReference type="eggNOG" id="COG3219">
    <property type="taxonomic scope" value="Bacteria"/>
</dbReference>
<dbReference type="AlphaFoldDB" id="A0A059ZW31"/>
<dbReference type="Gene3D" id="1.10.150.690">
    <property type="entry name" value="DUF2063"/>
    <property type="match status" value="1"/>
</dbReference>
<organism evidence="3 4">
    <name type="scientific">Acidithiobacillus caldus (strain ATCC 51756 / DSM 8584 / KU)</name>
    <dbReference type="NCBI Taxonomy" id="637389"/>
    <lineage>
        <taxon>Bacteria</taxon>
        <taxon>Pseudomonadati</taxon>
        <taxon>Pseudomonadota</taxon>
        <taxon>Acidithiobacillia</taxon>
        <taxon>Acidithiobacillales</taxon>
        <taxon>Acidithiobacillaceae</taxon>
        <taxon>Acidithiobacillus</taxon>
    </lineage>
</organism>